<comment type="similarity">
    <text evidence="1">Belongs to the PspA/Vipp/IM30 family.</text>
</comment>
<dbReference type="PANTHER" id="PTHR31088">
    <property type="entry name" value="MEMBRANE-ASSOCIATED PROTEIN VIPP1, CHLOROPLASTIC"/>
    <property type="match status" value="1"/>
</dbReference>
<accession>A0A3N4ZME9</accession>
<comment type="caution">
    <text evidence="3">The sequence shown here is derived from an EMBL/GenBank/DDBJ whole genome shotgun (WGS) entry which is preliminary data.</text>
</comment>
<keyword evidence="4" id="KW-1185">Reference proteome</keyword>
<evidence type="ECO:0000313" key="3">
    <source>
        <dbReference type="EMBL" id="RPF26872.1"/>
    </source>
</evidence>
<protein>
    <submittedName>
        <fullName evidence="3">Phage shock protein A</fullName>
    </submittedName>
</protein>
<dbReference type="AlphaFoldDB" id="A0A3N4ZME9"/>
<dbReference type="InterPro" id="IPR007157">
    <property type="entry name" value="PspA_VIPP1"/>
</dbReference>
<feature type="coiled-coil region" evidence="2">
    <location>
        <begin position="98"/>
        <end position="125"/>
    </location>
</feature>
<evidence type="ECO:0000256" key="2">
    <source>
        <dbReference type="SAM" id="Coils"/>
    </source>
</evidence>
<organism evidence="3 4">
    <name type="scientific">Georgenia muralis</name>
    <dbReference type="NCBI Taxonomy" id="154117"/>
    <lineage>
        <taxon>Bacteria</taxon>
        <taxon>Bacillati</taxon>
        <taxon>Actinomycetota</taxon>
        <taxon>Actinomycetes</taxon>
        <taxon>Micrococcales</taxon>
        <taxon>Bogoriellaceae</taxon>
        <taxon>Georgenia</taxon>
    </lineage>
</organism>
<evidence type="ECO:0000256" key="1">
    <source>
        <dbReference type="ARBA" id="ARBA00043985"/>
    </source>
</evidence>
<evidence type="ECO:0000313" key="4">
    <source>
        <dbReference type="Proteomes" id="UP000280726"/>
    </source>
</evidence>
<keyword evidence="2" id="KW-0175">Coiled coil</keyword>
<name>A0A3N4ZME9_9MICO</name>
<dbReference type="PANTHER" id="PTHR31088:SF6">
    <property type="entry name" value="PHAGE SHOCK PROTEIN A"/>
    <property type="match status" value="1"/>
</dbReference>
<sequence length="226" mass="24678">MSIGRRLARLVRAERRVRPDDPVRAVEAAHARQEELVDAARRSVADVAVHRRRTEILAERAAAEAGRAADLAAAAVAAGDDGAAREYLRSSLAAEERHRTLQDRYAALDAQVRELERTLGGLESRTEQAARHLDDLRADHDAARASLGMRDAAALAGRQAAEAALAADHAEDEIRRLRARAVGHAELAWSDPGSAQVREAFDRLETGLTAERELERLKERRAIEGG</sequence>
<dbReference type="EMBL" id="RKRA01000001">
    <property type="protein sequence ID" value="RPF26872.1"/>
    <property type="molecule type" value="Genomic_DNA"/>
</dbReference>
<dbReference type="RefSeq" id="WP_123916028.1">
    <property type="nucleotide sequence ID" value="NZ_RKRA01000001.1"/>
</dbReference>
<dbReference type="OrthoDB" id="4943591at2"/>
<dbReference type="Proteomes" id="UP000280726">
    <property type="component" value="Unassembled WGS sequence"/>
</dbReference>
<proteinExistence type="inferred from homology"/>
<reference evidence="3 4" key="1">
    <citation type="submission" date="2018-11" db="EMBL/GenBank/DDBJ databases">
        <title>Sequencing the genomes of 1000 actinobacteria strains.</title>
        <authorList>
            <person name="Klenk H.-P."/>
        </authorList>
    </citation>
    <scope>NUCLEOTIDE SEQUENCE [LARGE SCALE GENOMIC DNA]</scope>
    <source>
        <strain evidence="3 4">DSM 14418</strain>
    </source>
</reference>
<gene>
    <name evidence="3" type="ORF">EDD32_1331</name>
</gene>